<evidence type="ECO:0008006" key="5">
    <source>
        <dbReference type="Google" id="ProtNLM"/>
    </source>
</evidence>
<feature type="transmembrane region" description="Helical" evidence="2">
    <location>
        <begin position="140"/>
        <end position="165"/>
    </location>
</feature>
<dbReference type="PANTHER" id="PTHR11206">
    <property type="entry name" value="MULTIDRUG RESISTANCE PROTEIN"/>
    <property type="match status" value="1"/>
</dbReference>
<dbReference type="Pfam" id="PF01554">
    <property type="entry name" value="MatE"/>
    <property type="match status" value="1"/>
</dbReference>
<evidence type="ECO:0000313" key="3">
    <source>
        <dbReference type="EMBL" id="KAF0753659.1"/>
    </source>
</evidence>
<feature type="non-terminal residue" evidence="3">
    <location>
        <position position="226"/>
    </location>
</feature>
<dbReference type="GO" id="GO:0016020">
    <property type="term" value="C:membrane"/>
    <property type="evidence" value="ECO:0007669"/>
    <property type="project" value="InterPro"/>
</dbReference>
<dbReference type="AlphaFoldDB" id="A0A6A5A1X6"/>
<dbReference type="GO" id="GO:0015297">
    <property type="term" value="F:antiporter activity"/>
    <property type="evidence" value="ECO:0007669"/>
    <property type="project" value="InterPro"/>
</dbReference>
<dbReference type="Proteomes" id="UP000469452">
    <property type="component" value="Unassembled WGS sequence"/>
</dbReference>
<organism evidence="3 4">
    <name type="scientific">Aphanomyces astaci</name>
    <name type="common">Crayfish plague agent</name>
    <dbReference type="NCBI Taxonomy" id="112090"/>
    <lineage>
        <taxon>Eukaryota</taxon>
        <taxon>Sar</taxon>
        <taxon>Stramenopiles</taxon>
        <taxon>Oomycota</taxon>
        <taxon>Saprolegniomycetes</taxon>
        <taxon>Saprolegniales</taxon>
        <taxon>Verrucalvaceae</taxon>
        <taxon>Aphanomyces</taxon>
    </lineage>
</organism>
<evidence type="ECO:0000313" key="4">
    <source>
        <dbReference type="Proteomes" id="UP000469452"/>
    </source>
</evidence>
<keyword evidence="2" id="KW-0472">Membrane</keyword>
<accession>A0A6A5A1X6</accession>
<comment type="similarity">
    <text evidence="1">Belongs to the multi antimicrobial extrusion (MATE) (TC 2.A.66.1) family.</text>
</comment>
<evidence type="ECO:0000256" key="2">
    <source>
        <dbReference type="SAM" id="Phobius"/>
    </source>
</evidence>
<dbReference type="GO" id="GO:0042910">
    <property type="term" value="F:xenobiotic transmembrane transporter activity"/>
    <property type="evidence" value="ECO:0007669"/>
    <property type="project" value="InterPro"/>
</dbReference>
<feature type="transmembrane region" description="Helical" evidence="2">
    <location>
        <begin position="204"/>
        <end position="225"/>
    </location>
</feature>
<dbReference type="VEuPathDB" id="FungiDB:H257_00821"/>
<feature type="transmembrane region" description="Helical" evidence="2">
    <location>
        <begin position="177"/>
        <end position="198"/>
    </location>
</feature>
<keyword evidence="2" id="KW-1133">Transmembrane helix</keyword>
<proteinExistence type="inferred from homology"/>
<comment type="caution">
    <text evidence="3">The sequence shown here is derived from an EMBL/GenBank/DDBJ whole genome shotgun (WGS) entry which is preliminary data.</text>
</comment>
<dbReference type="InterPro" id="IPR002528">
    <property type="entry name" value="MATE_fam"/>
</dbReference>
<dbReference type="EMBL" id="VJMI01011133">
    <property type="protein sequence ID" value="KAF0753659.1"/>
    <property type="molecule type" value="Genomic_DNA"/>
</dbReference>
<keyword evidence="2" id="KW-0812">Transmembrane</keyword>
<evidence type="ECO:0000256" key="1">
    <source>
        <dbReference type="ARBA" id="ARBA00010199"/>
    </source>
</evidence>
<name>A0A6A5A1X6_APHAT</name>
<sequence length="226" mass="24399">MDKPNEKTSLVKKKLGSNAEIEMYGRGGNLSVNDCHDDNDDDAAKKHDLIPVKQEAMELTSMAFQLSLRQVVRQVMTITDAAFQGHIGTKQLAGVTLAGVYMGVPSAFIQNAIPSISTLCSQAYGAGNNTLVGVWLQTCIVFSIVGTIPVMVYYMFVGHIIALTLDDPEAVGYGQKFAMVMSLALIPQYLYGCLTTYFAAQGVIMPATVCSGITVVLNIVFNQVFI</sequence>
<protein>
    <recommendedName>
        <fullName evidence="5">Polysaccharide biosynthesis protein C-terminal domain-containing protein</fullName>
    </recommendedName>
</protein>
<reference evidence="3 4" key="1">
    <citation type="submission" date="2019-06" db="EMBL/GenBank/DDBJ databases">
        <title>Genomics analysis of Aphanomyces spp. identifies a new class of oomycete effector associated with host adaptation.</title>
        <authorList>
            <person name="Gaulin E."/>
        </authorList>
    </citation>
    <scope>NUCLEOTIDE SEQUENCE [LARGE SCALE GENOMIC DNA]</scope>
    <source>
        <strain evidence="3 4">E</strain>
    </source>
</reference>
<gene>
    <name evidence="3" type="ORF">AaE_005633</name>
</gene>